<evidence type="ECO:0000256" key="6">
    <source>
        <dbReference type="ARBA" id="ARBA00023136"/>
    </source>
</evidence>
<evidence type="ECO:0000313" key="10">
    <source>
        <dbReference type="Proteomes" id="UP000078428"/>
    </source>
</evidence>
<keyword evidence="10" id="KW-1185">Reference proteome</keyword>
<sequence length="696" mass="75995">MQAAALPQLREELAVHVGPTGADGAPTWTLHDPLRNQFFRLTWAAFEVLSRWHLGDAAAVARAVEAETTLRLDEEDVDGVVEFLAQSQLLKPDGPRDVARLLAIHDSQKTAWYTWILHHYLFFRVPLVRPNRMLDAVLPHLAWLGSRAFRLATLAALVAGLFLVGRQWSAFAATLVDHFSMEGLAAFGVALGLAKIVHELGHAFTAKAFGVRVPTMGVAFLVLMPVLYTDVNEAWKLPSRRKRLLIGAAGILAELTLAAWATLAWGLLPDGMARSMAFTLAATTWISSLAINLSPFMRFDGYFLAMDALDQPNLHPRSFALARWHLREVLFKLGEPVPEHLPAATRSGMIVFAWAVWVYRLVLFLGIAVLVYHFFIKALGILLFAVEMGWFVARPFLQEFAQWKKRAAAIRASRRSRLSLGLALGFVLLAVVPWSGRVSAPALLKAAEHVSLYAPAAAVLGTVEVAAGAQVAAGAVLARLDNPDLLHRLDQVERRIAVLRYELASVAFEESFRGRSRAIASEMEATLAERAALLRDQERLVLAAPIAGTVTDLSPLVQPGQWISPREPILALRAGAVIEAYVAEDDLSRIQVGGRGRFIPEGSGEARAATIAAIDHSAVKALSDPELAVPFGGAIPARFDAKSLVPDTAVYRVRLDLDGTIAQPIRGTVHLEGERQSWLGRVFKAAAAVVVREWGM</sequence>
<keyword evidence="4 7" id="KW-0812">Transmembrane</keyword>
<proteinExistence type="inferred from homology"/>
<reference evidence="9 10" key="1">
    <citation type="submission" date="2016-04" db="EMBL/GenBank/DDBJ databases">
        <title>Draft genome sequence of freshwater magnetotactic bacteria Magnetospirillum marisnigri SP-1 and Magnetospirillum moscoviense BB-1.</title>
        <authorList>
            <person name="Koziaeva V."/>
            <person name="Dziuba M.V."/>
            <person name="Ivanov T.M."/>
            <person name="Kuznetsov B."/>
            <person name="Grouzdev D.S."/>
        </authorList>
    </citation>
    <scope>NUCLEOTIDE SEQUENCE [LARGE SCALE GENOMIC DNA]</scope>
    <source>
        <strain evidence="9 10">SP-1</strain>
    </source>
</reference>
<dbReference type="GO" id="GO:0016020">
    <property type="term" value="C:membrane"/>
    <property type="evidence" value="ECO:0007669"/>
    <property type="project" value="InterPro"/>
</dbReference>
<feature type="transmembrane region" description="Helical" evidence="7">
    <location>
        <begin position="243"/>
        <end position="267"/>
    </location>
</feature>
<evidence type="ECO:0000256" key="3">
    <source>
        <dbReference type="ARBA" id="ARBA00007931"/>
    </source>
</evidence>
<evidence type="ECO:0000313" key="9">
    <source>
        <dbReference type="EMBL" id="OAN48708.1"/>
    </source>
</evidence>
<dbReference type="GO" id="GO:0005737">
    <property type="term" value="C:cytoplasm"/>
    <property type="evidence" value="ECO:0007669"/>
    <property type="project" value="TreeGrafter"/>
</dbReference>
<dbReference type="EMBL" id="LWQT01000072">
    <property type="protein sequence ID" value="OAN48708.1"/>
    <property type="molecule type" value="Genomic_DNA"/>
</dbReference>
<comment type="subcellular location">
    <subcellularLocation>
        <location evidence="2">Endomembrane system</location>
        <topology evidence="2">Multi-pass membrane protein</topology>
    </subcellularLocation>
</comment>
<gene>
    <name evidence="9" type="ORF">A6A04_19970</name>
</gene>
<dbReference type="GO" id="GO:0012505">
    <property type="term" value="C:endomembrane system"/>
    <property type="evidence" value="ECO:0007669"/>
    <property type="project" value="UniProtKB-SubCell"/>
</dbReference>
<evidence type="ECO:0000256" key="5">
    <source>
        <dbReference type="ARBA" id="ARBA00022989"/>
    </source>
</evidence>
<feature type="transmembrane region" description="Helical" evidence="7">
    <location>
        <begin position="209"/>
        <end position="231"/>
    </location>
</feature>
<feature type="transmembrane region" description="Helical" evidence="7">
    <location>
        <begin position="378"/>
        <end position="397"/>
    </location>
</feature>
<feature type="domain" description="Peptidase M50" evidence="8">
    <location>
        <begin position="187"/>
        <end position="263"/>
    </location>
</feature>
<dbReference type="Gene3D" id="2.40.50.100">
    <property type="match status" value="1"/>
</dbReference>
<dbReference type="GO" id="GO:0004222">
    <property type="term" value="F:metalloendopeptidase activity"/>
    <property type="evidence" value="ECO:0007669"/>
    <property type="project" value="InterPro"/>
</dbReference>
<comment type="cofactor">
    <cofactor evidence="1">
        <name>Zn(2+)</name>
        <dbReference type="ChEBI" id="CHEBI:29105"/>
    </cofactor>
</comment>
<name>A0A178MKR6_9PROT</name>
<evidence type="ECO:0000259" key="8">
    <source>
        <dbReference type="Pfam" id="PF02163"/>
    </source>
</evidence>
<evidence type="ECO:0000256" key="2">
    <source>
        <dbReference type="ARBA" id="ARBA00004127"/>
    </source>
</evidence>
<accession>A0A178MKR6</accession>
<dbReference type="InterPro" id="IPR001193">
    <property type="entry name" value="MBTPS2"/>
</dbReference>
<evidence type="ECO:0000256" key="1">
    <source>
        <dbReference type="ARBA" id="ARBA00001947"/>
    </source>
</evidence>
<feature type="transmembrane region" description="Helical" evidence="7">
    <location>
        <begin position="418"/>
        <end position="436"/>
    </location>
</feature>
<keyword evidence="6 7" id="KW-0472">Membrane</keyword>
<organism evidence="9 10">
    <name type="scientific">Paramagnetospirillum marisnigri</name>
    <dbReference type="NCBI Taxonomy" id="1285242"/>
    <lineage>
        <taxon>Bacteria</taxon>
        <taxon>Pseudomonadati</taxon>
        <taxon>Pseudomonadota</taxon>
        <taxon>Alphaproteobacteria</taxon>
        <taxon>Rhodospirillales</taxon>
        <taxon>Magnetospirillaceae</taxon>
        <taxon>Paramagnetospirillum</taxon>
    </lineage>
</organism>
<evidence type="ECO:0000256" key="4">
    <source>
        <dbReference type="ARBA" id="ARBA00022692"/>
    </source>
</evidence>
<feature type="transmembrane region" description="Helical" evidence="7">
    <location>
        <begin position="273"/>
        <end position="293"/>
    </location>
</feature>
<dbReference type="PANTHER" id="PTHR13325:SF3">
    <property type="entry name" value="MEMBRANE-BOUND TRANSCRIPTION FACTOR SITE-2 PROTEASE"/>
    <property type="match status" value="1"/>
</dbReference>
<dbReference type="GO" id="GO:0031293">
    <property type="term" value="P:membrane protein intracellular domain proteolysis"/>
    <property type="evidence" value="ECO:0007669"/>
    <property type="project" value="TreeGrafter"/>
</dbReference>
<keyword evidence="5 7" id="KW-1133">Transmembrane helix</keyword>
<comment type="similarity">
    <text evidence="3">Belongs to the peptidase M50B family.</text>
</comment>
<comment type="caution">
    <text evidence="9">The sequence shown here is derived from an EMBL/GenBank/DDBJ whole genome shotgun (WGS) entry which is preliminary data.</text>
</comment>
<feature type="transmembrane region" description="Helical" evidence="7">
    <location>
        <begin position="176"/>
        <end position="197"/>
    </location>
</feature>
<dbReference type="InterPro" id="IPR008915">
    <property type="entry name" value="Peptidase_M50"/>
</dbReference>
<dbReference type="Pfam" id="PF02163">
    <property type="entry name" value="Peptidase_M50"/>
    <property type="match status" value="1"/>
</dbReference>
<feature type="transmembrane region" description="Helical" evidence="7">
    <location>
        <begin position="350"/>
        <end position="372"/>
    </location>
</feature>
<dbReference type="STRING" id="1285242.A6A04_19970"/>
<evidence type="ECO:0000256" key="7">
    <source>
        <dbReference type="SAM" id="Phobius"/>
    </source>
</evidence>
<dbReference type="Proteomes" id="UP000078428">
    <property type="component" value="Unassembled WGS sequence"/>
</dbReference>
<dbReference type="AlphaFoldDB" id="A0A178MKR6"/>
<protein>
    <recommendedName>
        <fullName evidence="8">Peptidase M50 domain-containing protein</fullName>
    </recommendedName>
</protein>
<feature type="transmembrane region" description="Helical" evidence="7">
    <location>
        <begin position="147"/>
        <end position="164"/>
    </location>
</feature>
<dbReference type="OrthoDB" id="9759690at2"/>
<dbReference type="PANTHER" id="PTHR13325">
    <property type="entry name" value="PROTEASE M50 MEMBRANE-BOUND TRANSCRIPTION FACTOR SITE 2 PROTEASE"/>
    <property type="match status" value="1"/>
</dbReference>